<accession>A0A0F9H154</accession>
<protein>
    <submittedName>
        <fullName evidence="1">Uncharacterized protein</fullName>
    </submittedName>
</protein>
<dbReference type="AlphaFoldDB" id="A0A0F9H154"/>
<name>A0A0F9H154_9ZZZZ</name>
<dbReference type="EMBL" id="LAZR01024375">
    <property type="protein sequence ID" value="KKL75350.1"/>
    <property type="molecule type" value="Genomic_DNA"/>
</dbReference>
<gene>
    <name evidence="1" type="ORF">LCGC14_2055770</name>
</gene>
<comment type="caution">
    <text evidence="1">The sequence shown here is derived from an EMBL/GenBank/DDBJ whole genome shotgun (WGS) entry which is preliminary data.</text>
</comment>
<organism evidence="1">
    <name type="scientific">marine sediment metagenome</name>
    <dbReference type="NCBI Taxonomy" id="412755"/>
    <lineage>
        <taxon>unclassified sequences</taxon>
        <taxon>metagenomes</taxon>
        <taxon>ecological metagenomes</taxon>
    </lineage>
</organism>
<reference evidence="1" key="1">
    <citation type="journal article" date="2015" name="Nature">
        <title>Complex archaea that bridge the gap between prokaryotes and eukaryotes.</title>
        <authorList>
            <person name="Spang A."/>
            <person name="Saw J.H."/>
            <person name="Jorgensen S.L."/>
            <person name="Zaremba-Niedzwiedzka K."/>
            <person name="Martijn J."/>
            <person name="Lind A.E."/>
            <person name="van Eijk R."/>
            <person name="Schleper C."/>
            <person name="Guy L."/>
            <person name="Ettema T.J."/>
        </authorList>
    </citation>
    <scope>NUCLEOTIDE SEQUENCE</scope>
</reference>
<proteinExistence type="predicted"/>
<sequence length="212" mass="23369">MNVKKIKQEQVVFLRNQDIFTISQRGVTTANATGTLSGTKVITISTAAIKNIRSITVAAVTKNLGTDYTVVYGNTSTVITFGSNQTGDYIVSHDYGTDKIFPDMPRDDLDIDSYPRISVDILSAPGDAFGIGGNSFISDVAFSVIVYDDNSDDIDDYVDAIKDVYITNAKNFFYLPFTKRILIGPTIDSPDKKNEIMQKNIDYVAQFNVETN</sequence>
<evidence type="ECO:0000313" key="1">
    <source>
        <dbReference type="EMBL" id="KKL75350.1"/>
    </source>
</evidence>